<evidence type="ECO:0000313" key="1">
    <source>
        <dbReference type="EMBL" id="QBQ72614.1"/>
    </source>
</evidence>
<dbReference type="Proteomes" id="UP000424671">
    <property type="component" value="Segment"/>
</dbReference>
<proteinExistence type="predicted"/>
<name>A0A646QW30_9CAUD</name>
<reference evidence="1 2" key="1">
    <citation type="journal article" date="2019" name="mSystems">
        <title>Diverse, abundant and novel viruses infecting the marine abundant Roseobacter RCA lineage.</title>
        <authorList>
            <person name="Zhang Z.F."/>
            <person name="Chen F."/>
            <person name="Chu X."/>
            <person name="Zhang H."/>
            <person name="Luo H.W."/>
            <person name="Zhai Z.Q."/>
            <person name="Yang M.Y."/>
            <person name="Zhao Y.L."/>
        </authorList>
    </citation>
    <scope>NUCLEOTIDE SEQUENCE [LARGE SCALE GENOMIC DNA]</scope>
</reference>
<accession>A0A646QW30</accession>
<sequence>MSGVTLEEISVGFLLLILGFIVGRKDAEGIEDDSHNQTFWVGFEEGYKVAKHEKESVDNSTEL</sequence>
<gene>
    <name evidence="1" type="ORF">CRP4_gp05</name>
</gene>
<dbReference type="EMBL" id="MK613346">
    <property type="protein sequence ID" value="QBQ72614.1"/>
    <property type="molecule type" value="Genomic_DNA"/>
</dbReference>
<organism evidence="1 2">
    <name type="scientific">Roseobacter phage CRP-4</name>
    <dbReference type="NCBI Taxonomy" id="2559283"/>
    <lineage>
        <taxon>Viruses</taxon>
        <taxon>Duplodnaviria</taxon>
        <taxon>Heunggongvirae</taxon>
        <taxon>Uroviricota</taxon>
        <taxon>Caudoviricetes</taxon>
        <taxon>Zobellviridae</taxon>
        <taxon>Cobavirinae</taxon>
        <taxon>Veravirus</taxon>
    </lineage>
</organism>
<evidence type="ECO:0000313" key="2">
    <source>
        <dbReference type="Proteomes" id="UP000424671"/>
    </source>
</evidence>
<protein>
    <submittedName>
        <fullName evidence="1">Uncharacterized protein</fullName>
    </submittedName>
</protein>